<feature type="transmembrane region" description="Helical" evidence="1">
    <location>
        <begin position="36"/>
        <end position="59"/>
    </location>
</feature>
<gene>
    <name evidence="2" type="ORF">O4H49_02490</name>
</gene>
<keyword evidence="1" id="KW-0472">Membrane</keyword>
<feature type="transmembrane region" description="Helical" evidence="1">
    <location>
        <begin position="162"/>
        <end position="185"/>
    </location>
</feature>
<dbReference type="Proteomes" id="UP001069802">
    <property type="component" value="Unassembled WGS sequence"/>
</dbReference>
<reference evidence="2" key="1">
    <citation type="submission" date="2022-12" db="EMBL/GenBank/DDBJ databases">
        <title>Bacterial isolates from different developmental stages of Nematostella vectensis.</title>
        <authorList>
            <person name="Fraune S."/>
        </authorList>
    </citation>
    <scope>NUCLEOTIDE SEQUENCE</scope>
    <source>
        <strain evidence="2">G21630-S1</strain>
    </source>
</reference>
<keyword evidence="3" id="KW-1185">Reference proteome</keyword>
<dbReference type="Pfam" id="PF09955">
    <property type="entry name" value="DUF2189"/>
    <property type="match status" value="1"/>
</dbReference>
<sequence>MADNPPRATHALEIKKITTRDIADILKAGFDDFRAAARYCLFFGGIYAIGGWLLILLLFHFDMPYLVYPLAVGFALIAPFIAGGFYFISHQLEEKQPLNWAKTFAVVRSMFERDLGWMALVTGFSLFIWLDIAAFLTFSFFGFKLFTLPELIHEIMTTSRGLIFLLVGNTAGVLISFVVFSYSAVSFPLLYHRDIDFITALITSVKLVIKNPLPMALWCATIAVLIAVSLLTGLLALFVVLPVLGHATWHLYRKAIGPTTL</sequence>
<accession>A0ABT4LEV9</accession>
<evidence type="ECO:0000313" key="3">
    <source>
        <dbReference type="Proteomes" id="UP001069802"/>
    </source>
</evidence>
<organism evidence="2 3">
    <name type="scientific">Kiloniella laminariae</name>
    <dbReference type="NCBI Taxonomy" id="454162"/>
    <lineage>
        <taxon>Bacteria</taxon>
        <taxon>Pseudomonadati</taxon>
        <taxon>Pseudomonadota</taxon>
        <taxon>Alphaproteobacteria</taxon>
        <taxon>Rhodospirillales</taxon>
        <taxon>Kiloniellaceae</taxon>
        <taxon>Kiloniella</taxon>
    </lineage>
</organism>
<feature type="transmembrane region" description="Helical" evidence="1">
    <location>
        <begin position="117"/>
        <end position="141"/>
    </location>
</feature>
<dbReference type="InterPro" id="IPR018692">
    <property type="entry name" value="DUF2189"/>
</dbReference>
<feature type="transmembrane region" description="Helical" evidence="1">
    <location>
        <begin position="66"/>
        <end position="88"/>
    </location>
</feature>
<dbReference type="EMBL" id="JAPWGY010000001">
    <property type="protein sequence ID" value="MCZ4279629.1"/>
    <property type="molecule type" value="Genomic_DNA"/>
</dbReference>
<feature type="transmembrane region" description="Helical" evidence="1">
    <location>
        <begin position="215"/>
        <end position="244"/>
    </location>
</feature>
<comment type="caution">
    <text evidence="2">The sequence shown here is derived from an EMBL/GenBank/DDBJ whole genome shotgun (WGS) entry which is preliminary data.</text>
</comment>
<keyword evidence="1" id="KW-1133">Transmembrane helix</keyword>
<name>A0ABT4LEV9_9PROT</name>
<dbReference type="RefSeq" id="WP_269421829.1">
    <property type="nucleotide sequence ID" value="NZ_JAPWGY010000001.1"/>
</dbReference>
<keyword evidence="1" id="KW-0812">Transmembrane</keyword>
<evidence type="ECO:0000256" key="1">
    <source>
        <dbReference type="SAM" id="Phobius"/>
    </source>
</evidence>
<evidence type="ECO:0000313" key="2">
    <source>
        <dbReference type="EMBL" id="MCZ4279629.1"/>
    </source>
</evidence>
<proteinExistence type="predicted"/>
<protein>
    <submittedName>
        <fullName evidence="2">DUF2189 domain-containing protein</fullName>
    </submittedName>
</protein>